<keyword evidence="3 5" id="KW-0175">Coiled coil</keyword>
<comment type="similarity">
    <text evidence="1">Belongs to the CCDC39 family.</text>
</comment>
<evidence type="ECO:0000256" key="2">
    <source>
        <dbReference type="ARBA" id="ARBA00016725"/>
    </source>
</evidence>
<feature type="compositionally biased region" description="Polar residues" evidence="6">
    <location>
        <begin position="883"/>
        <end position="896"/>
    </location>
</feature>
<evidence type="ECO:0000256" key="1">
    <source>
        <dbReference type="ARBA" id="ARBA00005805"/>
    </source>
</evidence>
<evidence type="ECO:0000256" key="6">
    <source>
        <dbReference type="SAM" id="MobiDB-lite"/>
    </source>
</evidence>
<feature type="coiled-coil region" evidence="5">
    <location>
        <begin position="372"/>
        <end position="451"/>
    </location>
</feature>
<dbReference type="AlphaFoldDB" id="A0A8S1BW80"/>
<feature type="coiled-coil region" evidence="5">
    <location>
        <begin position="162"/>
        <end position="189"/>
    </location>
</feature>
<name>A0A8S1BW80_9INSE</name>
<dbReference type="GO" id="GO:0005930">
    <property type="term" value="C:axoneme"/>
    <property type="evidence" value="ECO:0007669"/>
    <property type="project" value="InterPro"/>
</dbReference>
<feature type="coiled-coil region" evidence="5">
    <location>
        <begin position="737"/>
        <end position="820"/>
    </location>
</feature>
<dbReference type="InterPro" id="IPR033290">
    <property type="entry name" value="CCDC39"/>
</dbReference>
<sequence>MVQPSDFSDILRQVGWTDGFNIPALSDENRRLEAEVAAMLREKASLMISVAELDDLMGSLKSHTQELETEYTQNETMLSVQQKQIEKEDARIRVLQGEQSRLKNAISMEKQERKNIEERCKKIEHQINTALHPNKDLEAVQQHWQKQEALANLTAGTLEDFYKQDEAKLKELELQRLRLQEQVTSATKKLHETNSSVLALEQQLETSANKYKVIIGAKSELADRWKVTANNVREKEEMCRGLKQEVDALSHVVENKQAEMRATKELEENEQRRNCEIMAHTRLLEHDAVKLRETLRENKTTSAALGEEVDSLQRYLAGCGSDLAELRKRSQDTTKRINELESQRDIAREGCLQRKLRLENLGSLTGNSEKRNQRLEGMLQEKMRAVSKMKNDMHRIESETTQAKQEALKVKQETGNCLAVANAEEVTLRHVNQQKNEVDKLLEKHRDMLLNIDVEIQRADLRLQKIANEKAVDAENTARLSEKESLLKEAYSQKRAALTELERDVRNCETGERQVVQSLVAAKQQLEALQAAERAYWAEVDGGDAKMTANRTEVESCQVKLSLMKAKVTKRNEELSRLKAEVLSLKNTALQADRVGKLQSAELASEISALDAEVTAAENGNTELKQAIKKRKLRIQQLQGVFDMTIKSMEGSGAENLDAAECITKQQIRVAQEKGELVNRGNTLDLQIRTAEKEIQAMENTLTLVKSANDRFRSSLSLPGAQQAEDVEIDPDLAGKIKSEEERQVKLKAELRQKKETEAKMYTKCQNLRDQLAETEERYQQLITESAERKHMVDELEREIAEQDVKLKRAFAQARRLKRELRAGHSGPTFEERDLEVREMKRVSSAALKQLWELGPQAKPLVAKYLQEKDLPTEAPQFKARTSKTLSQLSITGPSE</sequence>
<dbReference type="GO" id="GO:0060285">
    <property type="term" value="P:cilium-dependent cell motility"/>
    <property type="evidence" value="ECO:0007669"/>
    <property type="project" value="TreeGrafter"/>
</dbReference>
<protein>
    <recommendedName>
        <fullName evidence="2">Coiled-coil domain-containing protein 39</fullName>
    </recommendedName>
</protein>
<feature type="region of interest" description="Disordered" evidence="6">
    <location>
        <begin position="872"/>
        <end position="896"/>
    </location>
</feature>
<evidence type="ECO:0000256" key="3">
    <source>
        <dbReference type="ARBA" id="ARBA00023054"/>
    </source>
</evidence>
<dbReference type="PANTHER" id="PTHR18962:SF0">
    <property type="entry name" value="COILED-COIL DOMAIN-CONTAINING PROTEIN 39"/>
    <property type="match status" value="1"/>
</dbReference>
<evidence type="ECO:0000256" key="4">
    <source>
        <dbReference type="ARBA" id="ARBA00045182"/>
    </source>
</evidence>
<feature type="coiled-coil region" evidence="5">
    <location>
        <begin position="99"/>
        <end position="126"/>
    </location>
</feature>
<reference evidence="7 8" key="1">
    <citation type="submission" date="2020-04" db="EMBL/GenBank/DDBJ databases">
        <authorList>
            <person name="Alioto T."/>
            <person name="Alioto T."/>
            <person name="Gomez Garrido J."/>
        </authorList>
    </citation>
    <scope>NUCLEOTIDE SEQUENCE [LARGE SCALE GENOMIC DNA]</scope>
</reference>
<dbReference type="GO" id="GO:0060287">
    <property type="term" value="P:epithelial cilium movement involved in determination of left/right asymmetry"/>
    <property type="evidence" value="ECO:0007669"/>
    <property type="project" value="TreeGrafter"/>
</dbReference>
<dbReference type="EMBL" id="CADEPI010000001">
    <property type="protein sequence ID" value="CAB3359257.1"/>
    <property type="molecule type" value="Genomic_DNA"/>
</dbReference>
<dbReference type="OrthoDB" id="420518at2759"/>
<dbReference type="Pfam" id="PF24161">
    <property type="entry name" value="CCDC39"/>
    <property type="match status" value="1"/>
</dbReference>
<dbReference type="GO" id="GO:0036159">
    <property type="term" value="P:inner dynein arm assembly"/>
    <property type="evidence" value="ECO:0007669"/>
    <property type="project" value="InterPro"/>
</dbReference>
<feature type="coiled-coil region" evidence="5">
    <location>
        <begin position="22"/>
        <end position="49"/>
    </location>
</feature>
<dbReference type="Proteomes" id="UP000494165">
    <property type="component" value="Unassembled WGS sequence"/>
</dbReference>
<evidence type="ECO:0000313" key="8">
    <source>
        <dbReference type="Proteomes" id="UP000494165"/>
    </source>
</evidence>
<comment type="function">
    <text evidence="4">Required for assembly of dynein regulatory complex (DRC) and inner dynein arm (IDA) complexes, which are responsible for ciliary beat regulation, thereby playing a central role in motility in cilia and flagella. Probably acts together with CCDC40 to form a molecular ruler that determines the 96 nanometer (nm) repeat length and arrangements of components in cilia and flagella. Not required for outer dynein arm complexes assembly.</text>
</comment>
<evidence type="ECO:0000313" key="7">
    <source>
        <dbReference type="EMBL" id="CAB3359257.1"/>
    </source>
</evidence>
<feature type="coiled-coil region" evidence="5">
    <location>
        <begin position="681"/>
        <end position="708"/>
    </location>
</feature>
<proteinExistence type="inferred from homology"/>
<dbReference type="PANTHER" id="PTHR18962">
    <property type="entry name" value="COILED-COIL DOMAIN-CONTAINING PROTEIN 39"/>
    <property type="match status" value="1"/>
</dbReference>
<feature type="coiled-coil region" evidence="5">
    <location>
        <begin position="561"/>
        <end position="588"/>
    </location>
</feature>
<keyword evidence="8" id="KW-1185">Reference proteome</keyword>
<feature type="coiled-coil region" evidence="5">
    <location>
        <begin position="239"/>
        <end position="273"/>
    </location>
</feature>
<evidence type="ECO:0000256" key="5">
    <source>
        <dbReference type="SAM" id="Coils"/>
    </source>
</evidence>
<dbReference type="GO" id="GO:0005576">
    <property type="term" value="C:extracellular region"/>
    <property type="evidence" value="ECO:0007669"/>
    <property type="project" value="GOC"/>
</dbReference>
<organism evidence="7 8">
    <name type="scientific">Cloeon dipterum</name>
    <dbReference type="NCBI Taxonomy" id="197152"/>
    <lineage>
        <taxon>Eukaryota</taxon>
        <taxon>Metazoa</taxon>
        <taxon>Ecdysozoa</taxon>
        <taxon>Arthropoda</taxon>
        <taxon>Hexapoda</taxon>
        <taxon>Insecta</taxon>
        <taxon>Pterygota</taxon>
        <taxon>Palaeoptera</taxon>
        <taxon>Ephemeroptera</taxon>
        <taxon>Pisciforma</taxon>
        <taxon>Baetidae</taxon>
        <taxon>Cloeon</taxon>
    </lineage>
</organism>
<comment type="caution">
    <text evidence="7">The sequence shown here is derived from an EMBL/GenBank/DDBJ whole genome shotgun (WGS) entry which is preliminary data.</text>
</comment>
<gene>
    <name evidence="7" type="ORF">CLODIP_2_CD05185</name>
</gene>
<accession>A0A8S1BW80</accession>